<comment type="caution">
    <text evidence="3">The sequence shown here is derived from an EMBL/GenBank/DDBJ whole genome shotgun (WGS) entry which is preliminary data.</text>
</comment>
<accession>A0A822Z3X5</accession>
<evidence type="ECO:0000313" key="3">
    <source>
        <dbReference type="EMBL" id="DAD38371.1"/>
    </source>
</evidence>
<evidence type="ECO:0000313" key="4">
    <source>
        <dbReference type="Proteomes" id="UP000607653"/>
    </source>
</evidence>
<dbReference type="InterPro" id="IPR044662">
    <property type="entry name" value="HS1/DABB1-like"/>
</dbReference>
<dbReference type="Proteomes" id="UP000607653">
    <property type="component" value="Unassembled WGS sequence"/>
</dbReference>
<dbReference type="SMART" id="SM00886">
    <property type="entry name" value="Dabb"/>
    <property type="match status" value="1"/>
</dbReference>
<dbReference type="AlphaFoldDB" id="A0A822Z3X5"/>
<dbReference type="PANTHER" id="PTHR33178">
    <property type="match status" value="1"/>
</dbReference>
<dbReference type="Gene3D" id="3.30.70.100">
    <property type="match status" value="1"/>
</dbReference>
<dbReference type="EMBL" id="DUZY01000004">
    <property type="protein sequence ID" value="DAD38371.1"/>
    <property type="molecule type" value="Genomic_DNA"/>
</dbReference>
<organism evidence="3 4">
    <name type="scientific">Nelumbo nucifera</name>
    <name type="common">Sacred lotus</name>
    <dbReference type="NCBI Taxonomy" id="4432"/>
    <lineage>
        <taxon>Eukaryota</taxon>
        <taxon>Viridiplantae</taxon>
        <taxon>Streptophyta</taxon>
        <taxon>Embryophyta</taxon>
        <taxon>Tracheophyta</taxon>
        <taxon>Spermatophyta</taxon>
        <taxon>Magnoliopsida</taxon>
        <taxon>Proteales</taxon>
        <taxon>Nelumbonaceae</taxon>
        <taxon>Nelumbo</taxon>
    </lineage>
</organism>
<evidence type="ECO:0000259" key="2">
    <source>
        <dbReference type="PROSITE" id="PS51502"/>
    </source>
</evidence>
<dbReference type="PANTHER" id="PTHR33178:SF10">
    <property type="entry name" value="STRESS-RESPONSE A_B BARREL DOMAIN-CONTAINING PROTEIN"/>
    <property type="match status" value="1"/>
</dbReference>
<dbReference type="PROSITE" id="PS51502">
    <property type="entry name" value="S_R_A_B_BARREL"/>
    <property type="match status" value="1"/>
</dbReference>
<proteinExistence type="predicted"/>
<evidence type="ECO:0000256" key="1">
    <source>
        <dbReference type="ARBA" id="ARBA00011738"/>
    </source>
</evidence>
<name>A0A822Z3X5_NELNU</name>
<dbReference type="InterPro" id="IPR013097">
    <property type="entry name" value="Dabb"/>
</dbReference>
<sequence>MIYHRPHRPKTVELSRSLRSCGGLGAIRRYDRSKADWMDDDVEDEWVDYEELDDGFRSEDGSSSKSYVDTIQVCVDSGDDLQIVSLFDEKEDAVRKRSQGGEVFHSTTNRDGDLRLTPASGLKGLSSYQVGNRGIQRGSELIPCERQEQDDKLVGQQGIQEVTKDVLGGGISTVMAKSDTLSKPSQLVSTEAGDLERGKDVSAENMHQGFTHVFESTFESMEGVAEYVAHPAHVEFANEFLPCLEKVVVIDYKPTTVCL</sequence>
<dbReference type="Pfam" id="PF07876">
    <property type="entry name" value="Dabb"/>
    <property type="match status" value="1"/>
</dbReference>
<feature type="domain" description="Stress-response A/B barrel" evidence="2">
    <location>
        <begin position="154"/>
        <end position="252"/>
    </location>
</feature>
<comment type="subunit">
    <text evidence="1">Homodimer.</text>
</comment>
<keyword evidence="4" id="KW-1185">Reference proteome</keyword>
<gene>
    <name evidence="3" type="ORF">HUJ06_009012</name>
</gene>
<reference evidence="3 4" key="1">
    <citation type="journal article" date="2020" name="Mol. Biol. Evol.">
        <title>Distinct Expression and Methylation Patterns for Genes with Different Fates following a Single Whole-Genome Duplication in Flowering Plants.</title>
        <authorList>
            <person name="Shi T."/>
            <person name="Rahmani R.S."/>
            <person name="Gugger P.F."/>
            <person name="Wang M."/>
            <person name="Li H."/>
            <person name="Zhang Y."/>
            <person name="Li Z."/>
            <person name="Wang Q."/>
            <person name="Van de Peer Y."/>
            <person name="Marchal K."/>
            <person name="Chen J."/>
        </authorList>
    </citation>
    <scope>NUCLEOTIDE SEQUENCE [LARGE SCALE GENOMIC DNA]</scope>
    <source>
        <tissue evidence="3">Leaf</tissue>
    </source>
</reference>
<dbReference type="InterPro" id="IPR011008">
    <property type="entry name" value="Dimeric_a/b-barrel"/>
</dbReference>
<protein>
    <recommendedName>
        <fullName evidence="2">Stress-response A/B barrel domain-containing protein</fullName>
    </recommendedName>
</protein>
<dbReference type="SUPFAM" id="SSF54909">
    <property type="entry name" value="Dimeric alpha+beta barrel"/>
    <property type="match status" value="1"/>
</dbReference>